<dbReference type="GO" id="GO:0007508">
    <property type="term" value="P:larval heart development"/>
    <property type="evidence" value="ECO:0007669"/>
    <property type="project" value="TreeGrafter"/>
</dbReference>
<feature type="region of interest" description="Disordered" evidence="1">
    <location>
        <begin position="110"/>
        <end position="151"/>
    </location>
</feature>
<feature type="region of interest" description="Disordered" evidence="1">
    <location>
        <begin position="199"/>
        <end position="232"/>
    </location>
</feature>
<dbReference type="GO" id="GO:0003964">
    <property type="term" value="F:RNA-directed DNA polymerase activity"/>
    <property type="evidence" value="ECO:0007669"/>
    <property type="project" value="UniProtKB-KW"/>
</dbReference>
<name>A0A2I0TBF0_LIMLA</name>
<feature type="compositionally biased region" description="Basic and acidic residues" evidence="1">
    <location>
        <begin position="215"/>
        <end position="232"/>
    </location>
</feature>
<dbReference type="GO" id="GO:0061343">
    <property type="term" value="P:cell adhesion involved in heart morphogenesis"/>
    <property type="evidence" value="ECO:0007669"/>
    <property type="project" value="TreeGrafter"/>
</dbReference>
<dbReference type="PANTHER" id="PTHR33395">
    <property type="entry name" value="TRANSCRIPTASE, PUTATIVE-RELATED-RELATED"/>
    <property type="match status" value="1"/>
</dbReference>
<evidence type="ECO:0000313" key="2">
    <source>
        <dbReference type="EMBL" id="PKU31082.1"/>
    </source>
</evidence>
<keyword evidence="2" id="KW-0695">RNA-directed DNA polymerase</keyword>
<organism evidence="2 3">
    <name type="scientific">Limosa lapponica baueri</name>
    <dbReference type="NCBI Taxonomy" id="1758121"/>
    <lineage>
        <taxon>Eukaryota</taxon>
        <taxon>Metazoa</taxon>
        <taxon>Chordata</taxon>
        <taxon>Craniata</taxon>
        <taxon>Vertebrata</taxon>
        <taxon>Euteleostomi</taxon>
        <taxon>Archelosauria</taxon>
        <taxon>Archosauria</taxon>
        <taxon>Dinosauria</taxon>
        <taxon>Saurischia</taxon>
        <taxon>Theropoda</taxon>
        <taxon>Coelurosauria</taxon>
        <taxon>Aves</taxon>
        <taxon>Neognathae</taxon>
        <taxon>Neoaves</taxon>
        <taxon>Charadriiformes</taxon>
        <taxon>Scolopacidae</taxon>
        <taxon>Limosa</taxon>
    </lineage>
</organism>
<keyword evidence="2" id="KW-0808">Transferase</keyword>
<dbReference type="PANTHER" id="PTHR33395:SF22">
    <property type="entry name" value="REVERSE TRANSCRIPTASE DOMAIN-CONTAINING PROTEIN"/>
    <property type="match status" value="1"/>
</dbReference>
<protein>
    <submittedName>
        <fullName evidence="2">Rna-directed dna polymerase from mobile element jockey-like</fullName>
    </submittedName>
</protein>
<dbReference type="Proteomes" id="UP000233556">
    <property type="component" value="Unassembled WGS sequence"/>
</dbReference>
<dbReference type="OrthoDB" id="416454at2759"/>
<keyword evidence="2" id="KW-0548">Nucleotidyltransferase</keyword>
<reference evidence="3" key="2">
    <citation type="submission" date="2017-12" db="EMBL/GenBank/DDBJ databases">
        <title>Genome sequence of the Bar-tailed Godwit (Limosa lapponica baueri).</title>
        <authorList>
            <person name="Lima N.C.B."/>
            <person name="Parody-Merino A.M."/>
            <person name="Battley P.F."/>
            <person name="Fidler A.E."/>
            <person name="Prosdocimi F."/>
        </authorList>
    </citation>
    <scope>NUCLEOTIDE SEQUENCE [LARGE SCALE GENOMIC DNA]</scope>
</reference>
<reference evidence="3" key="1">
    <citation type="submission" date="2017-11" db="EMBL/GenBank/DDBJ databases">
        <authorList>
            <person name="Lima N.C."/>
            <person name="Parody-Merino A.M."/>
            <person name="Battley P.F."/>
            <person name="Fidler A.E."/>
            <person name="Prosdocimi F."/>
        </authorList>
    </citation>
    <scope>NUCLEOTIDE SEQUENCE [LARGE SCALE GENOMIC DNA]</scope>
</reference>
<keyword evidence="3" id="KW-1185">Reference proteome</keyword>
<evidence type="ECO:0000256" key="1">
    <source>
        <dbReference type="SAM" id="MobiDB-lite"/>
    </source>
</evidence>
<sequence>MAELGPAGQTKGQEGTVEAMGAVKSTWEEYRDVARLCRVVIRKAKAGLELNLARAAKKGFLQVCGPEKEGQRKCTPPMSKTGKLVTMDKEKAEGLNNFFASVFTGNLSPSSSRVDGPQGWDWRSKVPPTVGEDQVRDHPRNLNMQKSMGPDEMHPRVLRELADGAANPLSNKHISGYSITSEALQLLSVEKVKRILPEIGDPRGQRDQCSGIKLFPREKDATKEEPDASEPR</sequence>
<evidence type="ECO:0000313" key="3">
    <source>
        <dbReference type="Proteomes" id="UP000233556"/>
    </source>
</evidence>
<gene>
    <name evidence="2" type="ORF">llap_18614</name>
</gene>
<dbReference type="EMBL" id="KZ513407">
    <property type="protein sequence ID" value="PKU31082.1"/>
    <property type="molecule type" value="Genomic_DNA"/>
</dbReference>
<dbReference type="GO" id="GO:0031012">
    <property type="term" value="C:extracellular matrix"/>
    <property type="evidence" value="ECO:0007669"/>
    <property type="project" value="TreeGrafter"/>
</dbReference>
<proteinExistence type="predicted"/>
<dbReference type="AlphaFoldDB" id="A0A2I0TBF0"/>
<accession>A0A2I0TBF0</accession>